<accession>A0A0K1PKF8</accession>
<dbReference type="AlphaFoldDB" id="A0A0K1PKF8"/>
<keyword evidence="2" id="KW-1185">Reference proteome</keyword>
<dbReference type="EMBL" id="CP012333">
    <property type="protein sequence ID" value="AKU93876.1"/>
    <property type="molecule type" value="Genomic_DNA"/>
</dbReference>
<dbReference type="STRING" id="1391654.AKJ09_00540"/>
<dbReference type="Proteomes" id="UP000064967">
    <property type="component" value="Chromosome"/>
</dbReference>
<reference evidence="1 2" key="1">
    <citation type="submission" date="2015-08" db="EMBL/GenBank/DDBJ databases">
        <authorList>
            <person name="Babu N.S."/>
            <person name="Beckwith C.J."/>
            <person name="Beseler K.G."/>
            <person name="Brison A."/>
            <person name="Carone J.V."/>
            <person name="Caskin T.P."/>
            <person name="Diamond M."/>
            <person name="Durham M.E."/>
            <person name="Foxe J.M."/>
            <person name="Go M."/>
            <person name="Henderson B.A."/>
            <person name="Jones I.B."/>
            <person name="McGettigan J.A."/>
            <person name="Micheletti S.J."/>
            <person name="Nasrallah M.E."/>
            <person name="Ortiz D."/>
            <person name="Piller C.R."/>
            <person name="Privatt S.R."/>
            <person name="Schneider S.L."/>
            <person name="Sharp S."/>
            <person name="Smith T.C."/>
            <person name="Stanton J.D."/>
            <person name="Ullery H.E."/>
            <person name="Wilson R.J."/>
            <person name="Serrano M.G."/>
            <person name="Buck G."/>
            <person name="Lee V."/>
            <person name="Wang Y."/>
            <person name="Carvalho R."/>
            <person name="Voegtly L."/>
            <person name="Shi R."/>
            <person name="Duckworth R."/>
            <person name="Johnson A."/>
            <person name="Loviza R."/>
            <person name="Walstead R."/>
            <person name="Shah Z."/>
            <person name="Kiflezghi M."/>
            <person name="Wade K."/>
            <person name="Ball S.L."/>
            <person name="Bradley K.W."/>
            <person name="Asai D.J."/>
            <person name="Bowman C.A."/>
            <person name="Russell D.A."/>
            <person name="Pope W.H."/>
            <person name="Jacobs-Sera D."/>
            <person name="Hendrix R.W."/>
            <person name="Hatfull G.F."/>
        </authorList>
    </citation>
    <scope>NUCLEOTIDE SEQUENCE [LARGE SCALE GENOMIC DNA]</scope>
    <source>
        <strain evidence="1 2">DSM 27648</strain>
    </source>
</reference>
<dbReference type="RefSeq" id="WP_146645558.1">
    <property type="nucleotide sequence ID" value="NZ_CP012333.1"/>
</dbReference>
<evidence type="ECO:0000313" key="1">
    <source>
        <dbReference type="EMBL" id="AKU93876.1"/>
    </source>
</evidence>
<dbReference type="OrthoDB" id="5518939at2"/>
<organism evidence="1 2">
    <name type="scientific">Labilithrix luteola</name>
    <dbReference type="NCBI Taxonomy" id="1391654"/>
    <lineage>
        <taxon>Bacteria</taxon>
        <taxon>Pseudomonadati</taxon>
        <taxon>Myxococcota</taxon>
        <taxon>Polyangia</taxon>
        <taxon>Polyangiales</taxon>
        <taxon>Labilitrichaceae</taxon>
        <taxon>Labilithrix</taxon>
    </lineage>
</organism>
<evidence type="ECO:0000313" key="2">
    <source>
        <dbReference type="Proteomes" id="UP000064967"/>
    </source>
</evidence>
<name>A0A0K1PKF8_9BACT</name>
<protein>
    <submittedName>
        <fullName evidence="1">Uncharacterized protein</fullName>
    </submittedName>
</protein>
<proteinExistence type="predicted"/>
<sequence length="176" mass="19767">MHVVTSHAVPNVGRAVVTSRLDDLLIRSAPELQSLYVNASTPRLEDVGGALRGRMLAWPALEAHPLATSALRSIASVGSFPWRGKTFTPHARRGEGINRVFSERFRLFRFETFIAKSRAGDFEALQLDYDLPGNPPVIRSVKDEIRELEPGLWLGQAYLQTARRDRLWLYFGLAKP</sequence>
<gene>
    <name evidence="1" type="ORF">AKJ09_00540</name>
</gene>
<dbReference type="KEGG" id="llu:AKJ09_00540"/>